<comment type="similarity">
    <text evidence="8">Belongs to the KAE1 / TsaD family.</text>
</comment>
<dbReference type="InterPro" id="IPR043129">
    <property type="entry name" value="ATPase_NBD"/>
</dbReference>
<dbReference type="GO" id="GO:0005829">
    <property type="term" value="C:cytosol"/>
    <property type="evidence" value="ECO:0007669"/>
    <property type="project" value="TreeGrafter"/>
</dbReference>
<evidence type="ECO:0000313" key="12">
    <source>
        <dbReference type="Proteomes" id="UP001146469"/>
    </source>
</evidence>
<evidence type="ECO:0000259" key="10">
    <source>
        <dbReference type="PROSITE" id="PS51186"/>
    </source>
</evidence>
<gene>
    <name evidence="8 11" type="primary">tsaD</name>
    <name evidence="11" type="ORF">L8V00_01290</name>
</gene>
<dbReference type="SUPFAM" id="SSF53067">
    <property type="entry name" value="Actin-like ATPase domain"/>
    <property type="match status" value="3"/>
</dbReference>
<feature type="binding site" evidence="8">
    <location>
        <position position="689"/>
    </location>
    <ligand>
        <name>substrate</name>
    </ligand>
</feature>
<dbReference type="PANTHER" id="PTHR11735:SF6">
    <property type="entry name" value="TRNA N6-ADENOSINE THREONYLCARBAMOYLTRANSFERASE, MITOCHONDRIAL"/>
    <property type="match status" value="1"/>
</dbReference>
<dbReference type="EMBL" id="JAKMUT010000001">
    <property type="protein sequence ID" value="MCZ9288848.1"/>
    <property type="molecule type" value="Genomic_DNA"/>
</dbReference>
<feature type="region of interest" description="Disordered" evidence="9">
    <location>
        <begin position="830"/>
        <end position="853"/>
    </location>
</feature>
<dbReference type="FunFam" id="3.30.420.40:FF:000040">
    <property type="entry name" value="tRNA N6-adenosine threonylcarbamoyltransferase"/>
    <property type="match status" value="1"/>
</dbReference>
<keyword evidence="3 8" id="KW-0819">tRNA processing</keyword>
<evidence type="ECO:0000256" key="1">
    <source>
        <dbReference type="ARBA" id="ARBA00022490"/>
    </source>
</evidence>
<dbReference type="PANTHER" id="PTHR11735">
    <property type="entry name" value="TRNA N6-ADENOSINE THREONYLCARBAMOYLTRANSFERASE"/>
    <property type="match status" value="1"/>
</dbReference>
<reference evidence="11" key="1">
    <citation type="submission" date="2022-02" db="EMBL/GenBank/DDBJ databases">
        <title>Corynebacterium sp. from urogenital microbiome.</title>
        <authorList>
            <person name="Cappelli E.A."/>
            <person name="Ribeiro T.G."/>
            <person name="Peixe L."/>
        </authorList>
    </citation>
    <scope>NUCLEOTIDE SEQUENCE</scope>
    <source>
        <strain evidence="11">C8Ua_174</strain>
    </source>
</reference>
<keyword evidence="6 8" id="KW-0012">Acyltransferase</keyword>
<feature type="binding site" evidence="8">
    <location>
        <position position="693"/>
    </location>
    <ligand>
        <name>substrate</name>
    </ligand>
</feature>
<accession>A0A9X3LMD0</accession>
<dbReference type="InterPro" id="IPR000182">
    <property type="entry name" value="GNAT_dom"/>
</dbReference>
<dbReference type="NCBIfam" id="TIGR03723">
    <property type="entry name" value="T6A_TsaD_YgjD"/>
    <property type="match status" value="1"/>
</dbReference>
<organism evidence="11 12">
    <name type="scientific">Corynebacterium evansiae</name>
    <dbReference type="NCBI Taxonomy" id="2913499"/>
    <lineage>
        <taxon>Bacteria</taxon>
        <taxon>Bacillati</taxon>
        <taxon>Actinomycetota</taxon>
        <taxon>Actinomycetes</taxon>
        <taxon>Mycobacteriales</taxon>
        <taxon>Corynebacteriaceae</taxon>
        <taxon>Corynebacterium</taxon>
    </lineage>
</organism>
<comment type="cofactor">
    <cofactor evidence="8">
        <name>Fe(2+)</name>
        <dbReference type="ChEBI" id="CHEBI:29033"/>
    </cofactor>
    <text evidence="8">Binds 1 Fe(2+) ion per subunit.</text>
</comment>
<evidence type="ECO:0000256" key="6">
    <source>
        <dbReference type="ARBA" id="ARBA00023315"/>
    </source>
</evidence>
<evidence type="ECO:0000256" key="4">
    <source>
        <dbReference type="ARBA" id="ARBA00022723"/>
    </source>
</evidence>
<feature type="binding site" evidence="8">
    <location>
        <position position="607"/>
    </location>
    <ligand>
        <name>Fe cation</name>
        <dbReference type="ChEBI" id="CHEBI:24875"/>
    </ligand>
</feature>
<dbReference type="EC" id="2.3.1.234" evidence="8"/>
<dbReference type="InterPro" id="IPR016181">
    <property type="entry name" value="Acyl_CoA_acyltransferase"/>
</dbReference>
<dbReference type="Pfam" id="PF00814">
    <property type="entry name" value="TsaD"/>
    <property type="match status" value="2"/>
</dbReference>
<feature type="binding site" evidence="8">
    <location>
        <position position="676"/>
    </location>
    <ligand>
        <name>substrate</name>
    </ligand>
</feature>
<keyword evidence="12" id="KW-1185">Reference proteome</keyword>
<dbReference type="NCBIfam" id="TIGR03725">
    <property type="entry name" value="T6A_YeaZ"/>
    <property type="match status" value="1"/>
</dbReference>
<feature type="domain" description="N-acetyltransferase" evidence="10">
    <location>
        <begin position="288"/>
        <end position="450"/>
    </location>
</feature>
<dbReference type="Gene3D" id="3.30.420.40">
    <property type="match status" value="4"/>
</dbReference>
<dbReference type="GO" id="GO:0005506">
    <property type="term" value="F:iron ion binding"/>
    <property type="evidence" value="ECO:0007669"/>
    <property type="project" value="UniProtKB-UniRule"/>
</dbReference>
<evidence type="ECO:0000256" key="5">
    <source>
        <dbReference type="ARBA" id="ARBA00023004"/>
    </source>
</evidence>
<dbReference type="GO" id="GO:0061711">
    <property type="term" value="F:tRNA N(6)-L-threonylcarbamoyladenine synthase activity"/>
    <property type="evidence" value="ECO:0007669"/>
    <property type="project" value="UniProtKB-EC"/>
</dbReference>
<dbReference type="CDD" id="cd04301">
    <property type="entry name" value="NAT_SF"/>
    <property type="match status" value="1"/>
</dbReference>
<evidence type="ECO:0000256" key="3">
    <source>
        <dbReference type="ARBA" id="ARBA00022694"/>
    </source>
</evidence>
<dbReference type="GO" id="GO:0002949">
    <property type="term" value="P:tRNA threonylcarbamoyladenosine modification"/>
    <property type="evidence" value="ECO:0007669"/>
    <property type="project" value="UniProtKB-UniRule"/>
</dbReference>
<dbReference type="PROSITE" id="PS51186">
    <property type="entry name" value="GNAT"/>
    <property type="match status" value="1"/>
</dbReference>
<comment type="function">
    <text evidence="8">Required for the formation of a threonylcarbamoyl group on adenosine at position 37 (t(6)A37) in tRNAs that read codons beginning with adenine. Is involved in the transfer of the threonylcarbamoyl moiety of threonylcarbamoyl-AMP (TC-AMP) to the N6 group of A37, together with TsaE and TsaB. TsaD likely plays a direct catalytic role in this reaction.</text>
</comment>
<dbReference type="InterPro" id="IPR000905">
    <property type="entry name" value="Gcp-like_dom"/>
</dbReference>
<evidence type="ECO:0000256" key="8">
    <source>
        <dbReference type="HAMAP-Rule" id="MF_01445"/>
    </source>
</evidence>
<feature type="binding site" evidence="8">
    <location>
        <position position="813"/>
    </location>
    <ligand>
        <name>Fe cation</name>
        <dbReference type="ChEBI" id="CHEBI:24875"/>
    </ligand>
</feature>
<dbReference type="HAMAP" id="MF_01445">
    <property type="entry name" value="TsaD"/>
    <property type="match status" value="1"/>
</dbReference>
<dbReference type="AlphaFoldDB" id="A0A9X3LMD0"/>
<evidence type="ECO:0000256" key="7">
    <source>
        <dbReference type="ARBA" id="ARBA00048117"/>
    </source>
</evidence>
<keyword evidence="4 8" id="KW-0479">Metal-binding</keyword>
<feature type="binding site" evidence="8">
    <location>
        <position position="611"/>
    </location>
    <ligand>
        <name>Fe cation</name>
        <dbReference type="ChEBI" id="CHEBI:24875"/>
    </ligand>
</feature>
<proteinExistence type="inferred from homology"/>
<dbReference type="InterPro" id="IPR022496">
    <property type="entry name" value="T6A_TsaB"/>
</dbReference>
<dbReference type="Pfam" id="PF00583">
    <property type="entry name" value="Acetyltransf_1"/>
    <property type="match status" value="1"/>
</dbReference>
<feature type="binding site" evidence="8">
    <location>
        <begin position="642"/>
        <end position="646"/>
    </location>
    <ligand>
        <name>substrate</name>
    </ligand>
</feature>
<dbReference type="PRINTS" id="PR00789">
    <property type="entry name" value="OSIALOPTASE"/>
</dbReference>
<dbReference type="Proteomes" id="UP001146469">
    <property type="component" value="Unassembled WGS sequence"/>
</dbReference>
<sequence length="853" mass="88275">MINVLAVDTSTNYVTCGIVQVSANGQVNVLSERLVDNVRGHMELLAPNIQVCLAEAELSPGDLHSVVAGTGPGPFTGLRVGMATAAAFGDALSIPVHGIPSAAATAWEHATSQVGSKAFGDYLIVSDARRREFYHSRMSFFPGLAGRLCSEVQVPASVHAPDVAREIQSEFDRWPLRVLSASAVAEQAEELFGSQEGCQIESVDAHPTPRGLVLAALESLGSVPGLLADAPALRALYLRRPDAKEPKAKAVSKALDFSRVHELGAQVSATGADSDVVEEGPHAGSQSARVRLLTPADAPACAEIEQILFPEDSPWSAEAFASEIAAPHTHCLALEVAPEAAADSADGPSEPQLIGYAILAVGGPANDPEAEIHTIGIIPEWQGRGLSKLLMDPLVAVADRLRAPIFLEVRTDNRPAVGLYERYGFAIEGTRRAYYQPSGADAFTMVRPGFVSDATPAPDTETSNRPTYIMGIESSCDETGVGIVASTATAGEGKAGGDGAAAGGEAEAADGAAKLEIVANKVASSMEQHARFGGVVPEIASRAHLEAMQPTMRAALAEACANVPGFRTPDVVAATVGPGLAGALLVGAAAAKAYALAWEVPFYGVNHLGGHVAVGTLDEGAAGGSTEGAGVGTDLSNAIALLVSGGHTQILHVTGVGAPMEELGSTLDDAAGEAYDKVARLLGLGYPGGPVIDRLAAQGDPKAIAFPRGMMRQQDSRYDFSFSGLKTAVARYVENAEKEGASLPIEDVCASFQEAVVDVLVTKALRACEDKGARVMLLGGGVSANRRLREVAAERCGDVGVELKIPQAKLCTDNGVMMAALAARLVAAGEEPSGLSTPTDPSLDVEEPVLRNR</sequence>
<dbReference type="NCBIfam" id="TIGR00329">
    <property type="entry name" value="gcp_kae1"/>
    <property type="match status" value="1"/>
</dbReference>
<protein>
    <recommendedName>
        <fullName evidence="8">tRNA N6-adenosine threonylcarbamoyltransferase</fullName>
        <ecNumber evidence="8">2.3.1.234</ecNumber>
    </recommendedName>
    <alternativeName>
        <fullName evidence="8">N6-L-threonylcarbamoyladenine synthase</fullName>
        <shortName evidence="8">t(6)A synthase</shortName>
    </alternativeName>
    <alternativeName>
        <fullName evidence="8">t(6)A37 threonylcarbamoyladenosine biosynthesis protein TsaD</fullName>
    </alternativeName>
    <alternativeName>
        <fullName evidence="8">tRNA threonylcarbamoyladenosine biosynthesis protein TsaD</fullName>
    </alternativeName>
</protein>
<dbReference type="RefSeq" id="WP_269943990.1">
    <property type="nucleotide sequence ID" value="NZ_JAKMUT010000001.1"/>
</dbReference>
<comment type="subcellular location">
    <subcellularLocation>
        <location evidence="8">Cytoplasm</location>
    </subcellularLocation>
</comment>
<evidence type="ECO:0000256" key="9">
    <source>
        <dbReference type="SAM" id="MobiDB-lite"/>
    </source>
</evidence>
<dbReference type="InterPro" id="IPR017861">
    <property type="entry name" value="KAE1/TsaD"/>
</dbReference>
<feature type="binding site" evidence="8">
    <location>
        <position position="785"/>
    </location>
    <ligand>
        <name>substrate</name>
    </ligand>
</feature>
<evidence type="ECO:0000256" key="2">
    <source>
        <dbReference type="ARBA" id="ARBA00022679"/>
    </source>
</evidence>
<name>A0A9X3LMD0_9CORY</name>
<evidence type="ECO:0000313" key="11">
    <source>
        <dbReference type="EMBL" id="MCZ9288848.1"/>
    </source>
</evidence>
<keyword evidence="1 8" id="KW-0963">Cytoplasm</keyword>
<dbReference type="SUPFAM" id="SSF55729">
    <property type="entry name" value="Acyl-CoA N-acyltransferases (Nat)"/>
    <property type="match status" value="1"/>
</dbReference>
<dbReference type="InterPro" id="IPR022450">
    <property type="entry name" value="TsaD"/>
</dbReference>
<comment type="caution">
    <text evidence="11">The sequence shown here is derived from an EMBL/GenBank/DDBJ whole genome shotgun (WGS) entry which is preliminary data.</text>
</comment>
<dbReference type="Gene3D" id="3.40.630.30">
    <property type="match status" value="1"/>
</dbReference>
<keyword evidence="2 8" id="KW-0808">Transferase</keyword>
<comment type="catalytic activity">
    <reaction evidence="7 8">
        <text>L-threonylcarbamoyladenylate + adenosine(37) in tRNA = N(6)-L-threonylcarbamoyladenosine(37) in tRNA + AMP + H(+)</text>
        <dbReference type="Rhea" id="RHEA:37059"/>
        <dbReference type="Rhea" id="RHEA-COMP:10162"/>
        <dbReference type="Rhea" id="RHEA-COMP:10163"/>
        <dbReference type="ChEBI" id="CHEBI:15378"/>
        <dbReference type="ChEBI" id="CHEBI:73682"/>
        <dbReference type="ChEBI" id="CHEBI:74411"/>
        <dbReference type="ChEBI" id="CHEBI:74418"/>
        <dbReference type="ChEBI" id="CHEBI:456215"/>
        <dbReference type="EC" id="2.3.1.234"/>
    </reaction>
</comment>
<keyword evidence="5 8" id="KW-0408">Iron</keyword>